<evidence type="ECO:0000256" key="8">
    <source>
        <dbReference type="ARBA" id="ARBA00023170"/>
    </source>
</evidence>
<feature type="transmembrane region" description="Helical" evidence="10">
    <location>
        <begin position="294"/>
        <end position="317"/>
    </location>
</feature>
<dbReference type="GO" id="GO:0005524">
    <property type="term" value="F:ATP binding"/>
    <property type="evidence" value="ECO:0007669"/>
    <property type="project" value="InterPro"/>
</dbReference>
<dbReference type="InterPro" id="IPR003591">
    <property type="entry name" value="Leu-rich_rpt_typical-subtyp"/>
</dbReference>
<evidence type="ECO:0000313" key="13">
    <source>
        <dbReference type="RefSeq" id="XP_022715943.1"/>
    </source>
</evidence>
<keyword evidence="12" id="KW-1185">Reference proteome</keyword>
<keyword evidence="9" id="KW-0325">Glycoprotein</keyword>
<evidence type="ECO:0000256" key="6">
    <source>
        <dbReference type="ARBA" id="ARBA00022989"/>
    </source>
</evidence>
<dbReference type="InterPro" id="IPR011009">
    <property type="entry name" value="Kinase-like_dom_sf"/>
</dbReference>
<evidence type="ECO:0000259" key="11">
    <source>
        <dbReference type="PROSITE" id="PS50011"/>
    </source>
</evidence>
<keyword evidence="5" id="KW-0677">Repeat</keyword>
<dbReference type="GO" id="GO:0033612">
    <property type="term" value="F:receptor serine/threonine kinase binding"/>
    <property type="evidence" value="ECO:0007669"/>
    <property type="project" value="TreeGrafter"/>
</dbReference>
<dbReference type="InterPro" id="IPR001245">
    <property type="entry name" value="Ser-Thr/Tyr_kinase_cat_dom"/>
</dbReference>
<accession>A0A6P5WJ28</accession>
<dbReference type="Gene3D" id="3.30.200.20">
    <property type="entry name" value="Phosphorylase Kinase, domain 1"/>
    <property type="match status" value="1"/>
</dbReference>
<protein>
    <submittedName>
        <fullName evidence="13">Protein STRUBBELIG-RECEPTOR FAMILY 3-like isoform X1</fullName>
    </submittedName>
</protein>
<comment type="subcellular location">
    <subcellularLocation>
        <location evidence="1">Membrane</location>
    </subcellularLocation>
</comment>
<dbReference type="Pfam" id="PF08263">
    <property type="entry name" value="LRRNT_2"/>
    <property type="match status" value="1"/>
</dbReference>
<dbReference type="SUPFAM" id="SSF52058">
    <property type="entry name" value="L domain-like"/>
    <property type="match status" value="1"/>
</dbReference>
<dbReference type="AlphaFoldDB" id="A0A6P5WJ28"/>
<dbReference type="Pfam" id="PF07714">
    <property type="entry name" value="PK_Tyr_Ser-Thr"/>
    <property type="match status" value="1"/>
</dbReference>
<dbReference type="OrthoDB" id="676979at2759"/>
<dbReference type="Gene3D" id="3.80.10.10">
    <property type="entry name" value="Ribonuclease Inhibitor"/>
    <property type="match status" value="1"/>
</dbReference>
<evidence type="ECO:0000313" key="12">
    <source>
        <dbReference type="Proteomes" id="UP000515121"/>
    </source>
</evidence>
<dbReference type="Pfam" id="PF13855">
    <property type="entry name" value="LRR_8"/>
    <property type="match status" value="1"/>
</dbReference>
<evidence type="ECO:0000256" key="7">
    <source>
        <dbReference type="ARBA" id="ARBA00023136"/>
    </source>
</evidence>
<dbReference type="FunFam" id="1.10.510.10:FF:000095">
    <property type="entry name" value="protein STRUBBELIG-RECEPTOR FAMILY 8"/>
    <property type="match status" value="1"/>
</dbReference>
<dbReference type="SMART" id="SM00369">
    <property type="entry name" value="LRR_TYP"/>
    <property type="match status" value="3"/>
</dbReference>
<evidence type="ECO:0000256" key="10">
    <source>
        <dbReference type="SAM" id="Phobius"/>
    </source>
</evidence>
<dbReference type="PROSITE" id="PS50011">
    <property type="entry name" value="PROTEIN_KINASE_DOM"/>
    <property type="match status" value="1"/>
</dbReference>
<dbReference type="FunFam" id="3.30.200.20:FF:000125">
    <property type="entry name" value="Protein STRUBBELIG-RECEPTOR FAMILY 8"/>
    <property type="match status" value="1"/>
</dbReference>
<keyword evidence="4" id="KW-0732">Signal</keyword>
<evidence type="ECO:0000256" key="9">
    <source>
        <dbReference type="ARBA" id="ARBA00023180"/>
    </source>
</evidence>
<dbReference type="KEGG" id="dzi:111275082"/>
<dbReference type="GO" id="GO:0004672">
    <property type="term" value="F:protein kinase activity"/>
    <property type="evidence" value="ECO:0007669"/>
    <property type="project" value="InterPro"/>
</dbReference>
<dbReference type="InterPro" id="IPR050647">
    <property type="entry name" value="Plant_LRR-RLKs"/>
</dbReference>
<keyword evidence="7 10" id="KW-0472">Membrane</keyword>
<feature type="domain" description="Protein kinase" evidence="11">
    <location>
        <begin position="475"/>
        <end position="753"/>
    </location>
</feature>
<dbReference type="Gene3D" id="1.10.510.10">
    <property type="entry name" value="Transferase(Phosphotransferase) domain 1"/>
    <property type="match status" value="1"/>
</dbReference>
<keyword evidence="2" id="KW-0433">Leucine-rich repeat</keyword>
<dbReference type="FunFam" id="3.80.10.10:FF:000062">
    <property type="entry name" value="protein STRUBBELIG-RECEPTOR FAMILY 3"/>
    <property type="match status" value="1"/>
</dbReference>
<name>A0A6P5WJ28_DURZI</name>
<dbReference type="InterPro" id="IPR000719">
    <property type="entry name" value="Prot_kinase_dom"/>
</dbReference>
<keyword evidence="3 10" id="KW-0812">Transmembrane</keyword>
<proteinExistence type="predicted"/>
<gene>
    <name evidence="13" type="primary">LOC111275082</name>
</gene>
<dbReference type="RefSeq" id="XP_022715943.1">
    <property type="nucleotide sequence ID" value="XM_022860208.1"/>
</dbReference>
<evidence type="ECO:0000256" key="4">
    <source>
        <dbReference type="ARBA" id="ARBA00022729"/>
    </source>
</evidence>
<dbReference type="Proteomes" id="UP000515121">
    <property type="component" value="Unplaced"/>
</dbReference>
<dbReference type="PROSITE" id="PS51450">
    <property type="entry name" value="LRR"/>
    <property type="match status" value="1"/>
</dbReference>
<dbReference type="InterPro" id="IPR013210">
    <property type="entry name" value="LRR_N_plant-typ"/>
</dbReference>
<feature type="transmembrane region" description="Helical" evidence="10">
    <location>
        <begin position="6"/>
        <end position="26"/>
    </location>
</feature>
<dbReference type="PANTHER" id="PTHR48056:SF44">
    <property type="entry name" value="RECEPTOR PROTEIN KINASE CLAVATA1"/>
    <property type="match status" value="1"/>
</dbReference>
<keyword evidence="6 10" id="KW-1133">Transmembrane helix</keyword>
<dbReference type="Pfam" id="PF00560">
    <property type="entry name" value="LRR_1"/>
    <property type="match status" value="2"/>
</dbReference>
<reference evidence="13" key="1">
    <citation type="submission" date="2025-08" db="UniProtKB">
        <authorList>
            <consortium name="RefSeq"/>
        </authorList>
    </citation>
    <scope>IDENTIFICATION</scope>
    <source>
        <tissue evidence="13">Fruit stalk</tissue>
    </source>
</reference>
<dbReference type="GeneID" id="111275082"/>
<evidence type="ECO:0000256" key="1">
    <source>
        <dbReference type="ARBA" id="ARBA00004370"/>
    </source>
</evidence>
<evidence type="ECO:0000256" key="5">
    <source>
        <dbReference type="ARBA" id="ARBA00022737"/>
    </source>
</evidence>
<evidence type="ECO:0000256" key="3">
    <source>
        <dbReference type="ARBA" id="ARBA00022692"/>
    </source>
</evidence>
<evidence type="ECO:0000256" key="2">
    <source>
        <dbReference type="ARBA" id="ARBA00022614"/>
    </source>
</evidence>
<sequence>MGFESLGMVCVGFLLVLTVPFTGGITDPRDVSAMNSLYTSLGSPPLLGWIPVGGDPCGEEWQGVSCVFSNITELRLNGLNLGGVLDEGVGSFESIIVMDLSHNQIGGSIPSALPLTIRNFYLSGNQFNGSIPATLSALTQLTYLFLDDNHLSDSIPDSFQQLKGLVNLDLSRNNLTGQLPPSFGNLSSLTTLHLQNNKLSGILDVLQDLPLSDLNVENNILSGPIPAKLLNIRNFRKDGNPFNTTILPSPPPALPAYIAWAPSPLEGSMVPAGGPSSLEFPQWAKARKFWTNKIVIGIAVAGLIALVVLGVLLLLVWRCCKRNKSSDRHGVNAYKGSSEKLSRINKSSSQPTYQMEKVAKEAAMKPVDGCGKESGGIGISSKLQEEQFLDETTMPASSRAKKNHAINIRGVDVKSMSLRPPLPPPLFPSVEEVNISPIILAEVNGGGRSSRGQDSCSLTVSAFTIASLQQYTNSFAEENFIGEGMLGGVYMAEFPDGKLLAIKKLDTRASRWKNDAEFLELVCTISKLRHPNILELVGYCNEHGQRLLVYEYCKNGTLYDALHVNDGIHKKLSWNARVRVALGVARAIQYLHEACQPPIVHKNIKSVNILLDDKLAVRVSECGLAPLFSSGSASEFSGSLFVSYGYAAPEIEFGSYTCQSDVYSLGVVMLELLTGREPFDRSRPLGEQFLVRWAIPQLHDIDALTRMVDITLNGAYPVKSLSRFADIISRCVQWEPGFRPPISEIVQDLLRMI</sequence>
<dbReference type="InterPro" id="IPR001611">
    <property type="entry name" value="Leu-rich_rpt"/>
</dbReference>
<dbReference type="GO" id="GO:0016020">
    <property type="term" value="C:membrane"/>
    <property type="evidence" value="ECO:0007669"/>
    <property type="project" value="UniProtKB-SubCell"/>
</dbReference>
<organism evidence="12 13">
    <name type="scientific">Durio zibethinus</name>
    <name type="common">Durian</name>
    <dbReference type="NCBI Taxonomy" id="66656"/>
    <lineage>
        <taxon>Eukaryota</taxon>
        <taxon>Viridiplantae</taxon>
        <taxon>Streptophyta</taxon>
        <taxon>Embryophyta</taxon>
        <taxon>Tracheophyta</taxon>
        <taxon>Spermatophyta</taxon>
        <taxon>Magnoliopsida</taxon>
        <taxon>eudicotyledons</taxon>
        <taxon>Gunneridae</taxon>
        <taxon>Pentapetalae</taxon>
        <taxon>rosids</taxon>
        <taxon>malvids</taxon>
        <taxon>Malvales</taxon>
        <taxon>Malvaceae</taxon>
        <taxon>Helicteroideae</taxon>
        <taxon>Durio</taxon>
    </lineage>
</organism>
<dbReference type="InterPro" id="IPR032675">
    <property type="entry name" value="LRR_dom_sf"/>
</dbReference>
<dbReference type="SUPFAM" id="SSF56112">
    <property type="entry name" value="Protein kinase-like (PK-like)"/>
    <property type="match status" value="1"/>
</dbReference>
<keyword evidence="8" id="KW-0675">Receptor</keyword>
<dbReference type="PANTHER" id="PTHR48056">
    <property type="entry name" value="LRR RECEPTOR-LIKE SERINE/THREONINE-PROTEIN KINASE-RELATED"/>
    <property type="match status" value="1"/>
</dbReference>